<dbReference type="GO" id="GO:0050661">
    <property type="term" value="F:NADP binding"/>
    <property type="evidence" value="ECO:0007669"/>
    <property type="project" value="InterPro"/>
</dbReference>
<feature type="domain" description="3-hydroxyisobutyrate dehydrogenase-like NAD-binding" evidence="2">
    <location>
        <begin position="175"/>
        <end position="295"/>
    </location>
</feature>
<dbReference type="Pfam" id="PF03446">
    <property type="entry name" value="NAD_binding_2"/>
    <property type="match status" value="1"/>
</dbReference>
<dbReference type="InterPro" id="IPR006115">
    <property type="entry name" value="6PGDH_NADP-bd"/>
</dbReference>
<dbReference type="AlphaFoldDB" id="A0A3D8SHR9"/>
<dbReference type="InterPro" id="IPR029154">
    <property type="entry name" value="HIBADH-like_NADP-bd"/>
</dbReference>
<dbReference type="PROSITE" id="PS00895">
    <property type="entry name" value="3_HYDROXYISOBUT_DH"/>
    <property type="match status" value="1"/>
</dbReference>
<dbReference type="GO" id="GO:0051287">
    <property type="term" value="F:NAD binding"/>
    <property type="evidence" value="ECO:0007669"/>
    <property type="project" value="InterPro"/>
</dbReference>
<protein>
    <submittedName>
        <fullName evidence="3">Uncharacterized protein</fullName>
    </submittedName>
</protein>
<reference evidence="3 4" key="1">
    <citation type="journal article" date="2018" name="IMA Fungus">
        <title>IMA Genome-F 9: Draft genome sequence of Annulohypoxylon stygium, Aspergillus mulundensis, Berkeleyomyces basicola (syn. Thielaviopsis basicola), Ceratocystis smalleyi, two Cercospora beticola strains, Coleophoma cylindrospora, Fusarium fracticaudum, Phialophora cf. hyalina, and Morchella septimelata.</title>
        <authorList>
            <person name="Wingfield B.D."/>
            <person name="Bills G.F."/>
            <person name="Dong Y."/>
            <person name="Huang W."/>
            <person name="Nel W.J."/>
            <person name="Swalarsk-Parry B.S."/>
            <person name="Vaghefi N."/>
            <person name="Wilken P.M."/>
            <person name="An Z."/>
            <person name="de Beer Z.W."/>
            <person name="De Vos L."/>
            <person name="Chen L."/>
            <person name="Duong T.A."/>
            <person name="Gao Y."/>
            <person name="Hammerbacher A."/>
            <person name="Kikkert J.R."/>
            <person name="Li Y."/>
            <person name="Li H."/>
            <person name="Li K."/>
            <person name="Li Q."/>
            <person name="Liu X."/>
            <person name="Ma X."/>
            <person name="Naidoo K."/>
            <person name="Pethybridge S.J."/>
            <person name="Sun J."/>
            <person name="Steenkamp E.T."/>
            <person name="van der Nest M.A."/>
            <person name="van Wyk S."/>
            <person name="Wingfield M.J."/>
            <person name="Xiong C."/>
            <person name="Yue Q."/>
            <person name="Zhang X."/>
        </authorList>
    </citation>
    <scope>NUCLEOTIDE SEQUENCE [LARGE SCALE GENOMIC DNA]</scope>
    <source>
        <strain evidence="3 4">BP5796</strain>
    </source>
</reference>
<evidence type="ECO:0000313" key="4">
    <source>
        <dbReference type="Proteomes" id="UP000256328"/>
    </source>
</evidence>
<dbReference type="InterPro" id="IPR013328">
    <property type="entry name" value="6PGD_dom2"/>
</dbReference>
<gene>
    <name evidence="3" type="ORF">BP5796_04220</name>
</gene>
<dbReference type="SUPFAM" id="SSF48179">
    <property type="entry name" value="6-phosphogluconate dehydrogenase C-terminal domain-like"/>
    <property type="match status" value="2"/>
</dbReference>
<dbReference type="InterPro" id="IPR002204">
    <property type="entry name" value="3-OH-isobutyrate_DH-rel_CS"/>
</dbReference>
<feature type="domain" description="3-hydroxyisobutyrate dehydrogenase-like NAD-binding" evidence="2">
    <location>
        <begin position="322"/>
        <end position="434"/>
    </location>
</feature>
<evidence type="ECO:0000259" key="2">
    <source>
        <dbReference type="Pfam" id="PF14833"/>
    </source>
</evidence>
<evidence type="ECO:0000313" key="3">
    <source>
        <dbReference type="EMBL" id="RDW85895.1"/>
    </source>
</evidence>
<dbReference type="OrthoDB" id="48988at2759"/>
<feature type="domain" description="6-phosphogluconate dehydrogenase NADP-binding" evidence="1">
    <location>
        <begin position="7"/>
        <end position="164"/>
    </location>
</feature>
<dbReference type="Gene3D" id="1.10.1040.10">
    <property type="entry name" value="N-(1-d-carboxylethyl)-l-norvaline Dehydrogenase, domain 2"/>
    <property type="match status" value="2"/>
</dbReference>
<name>A0A3D8SHR9_9HELO</name>
<sequence>MASSKCNVGFIGLGAMGFGMATHLVKAGYPVNGFDVWAPTLERFVAAGGKAASTPRAAAKNAPVLIVMVATGAQAMVALFDPDMGAVLDLEKNATIIHCSTAPPEHVPEMRRLLDQHGRQDVELVDAPVSGGTIRAAAGTLTILASGPESSLKAGNELLEEMAGGNLYIIPGGLGAGTKVKMVHQVLAGIHITMASEAMGFAAALGLNTRKAYEALKEDLAGSWMLANRGPHMLENDRTVYSALNIIGKDIGIVCTSGRMEKFPLFLSSASEQVISTGVRAGLGLIDDAQLTRVYLSQEPDLVLKQAADSFTSEDFDTKLQLVKQLLMGVHTVAAVEAMSFGVKVGLDTRTMYDIIKGAAGSSGIFVDRVPMILSGKWENRKTVGKALDELSEALEYAAKIKFPLHLGGTALQIFHMAAQQGLAEEPDVAIVKIWDGASGAYFPRA</sequence>
<dbReference type="Gene3D" id="3.40.50.720">
    <property type="entry name" value="NAD(P)-binding Rossmann-like Domain"/>
    <property type="match status" value="1"/>
</dbReference>
<comment type="caution">
    <text evidence="3">The sequence shown here is derived from an EMBL/GenBank/DDBJ whole genome shotgun (WGS) entry which is preliminary data.</text>
</comment>
<dbReference type="EMBL" id="PDLN01000005">
    <property type="protein sequence ID" value="RDW85895.1"/>
    <property type="molecule type" value="Genomic_DNA"/>
</dbReference>
<proteinExistence type="predicted"/>
<dbReference type="Proteomes" id="UP000256328">
    <property type="component" value="Unassembled WGS sequence"/>
</dbReference>
<evidence type="ECO:0000259" key="1">
    <source>
        <dbReference type="Pfam" id="PF03446"/>
    </source>
</evidence>
<accession>A0A3D8SHR9</accession>
<dbReference type="InterPro" id="IPR036291">
    <property type="entry name" value="NAD(P)-bd_dom_sf"/>
</dbReference>
<dbReference type="Pfam" id="PF14833">
    <property type="entry name" value="NAD_binding_11"/>
    <property type="match status" value="2"/>
</dbReference>
<dbReference type="PANTHER" id="PTHR43060">
    <property type="entry name" value="3-HYDROXYISOBUTYRATE DEHYDROGENASE-LIKE 1, MITOCHONDRIAL-RELATED"/>
    <property type="match status" value="1"/>
</dbReference>
<keyword evidence="4" id="KW-1185">Reference proteome</keyword>
<dbReference type="GO" id="GO:0016491">
    <property type="term" value="F:oxidoreductase activity"/>
    <property type="evidence" value="ECO:0007669"/>
    <property type="project" value="InterPro"/>
</dbReference>
<dbReference type="SUPFAM" id="SSF51735">
    <property type="entry name" value="NAD(P)-binding Rossmann-fold domains"/>
    <property type="match status" value="1"/>
</dbReference>
<dbReference type="PANTHER" id="PTHR43060:SF17">
    <property type="entry name" value="L-THREONATE DEHYDROGENASE"/>
    <property type="match status" value="1"/>
</dbReference>
<dbReference type="InterPro" id="IPR008927">
    <property type="entry name" value="6-PGluconate_DH-like_C_sf"/>
</dbReference>
<organism evidence="3 4">
    <name type="scientific">Coleophoma crateriformis</name>
    <dbReference type="NCBI Taxonomy" id="565419"/>
    <lineage>
        <taxon>Eukaryota</taxon>
        <taxon>Fungi</taxon>
        <taxon>Dikarya</taxon>
        <taxon>Ascomycota</taxon>
        <taxon>Pezizomycotina</taxon>
        <taxon>Leotiomycetes</taxon>
        <taxon>Helotiales</taxon>
        <taxon>Dermateaceae</taxon>
        <taxon>Coleophoma</taxon>
    </lineage>
</organism>